<keyword evidence="2" id="KW-0472">Membrane</keyword>
<evidence type="ECO:0000256" key="2">
    <source>
        <dbReference type="SAM" id="Phobius"/>
    </source>
</evidence>
<feature type="transmembrane region" description="Helical" evidence="2">
    <location>
        <begin position="96"/>
        <end position="114"/>
    </location>
</feature>
<dbReference type="Pfam" id="PF12822">
    <property type="entry name" value="ECF_trnsprt"/>
    <property type="match status" value="1"/>
</dbReference>
<dbReference type="Proteomes" id="UP000326331">
    <property type="component" value="Chromosome"/>
</dbReference>
<dbReference type="InterPro" id="IPR024529">
    <property type="entry name" value="ECF_trnsprt_substrate-spec"/>
</dbReference>
<feature type="transmembrane region" description="Helical" evidence="2">
    <location>
        <begin position="147"/>
        <end position="174"/>
    </location>
</feature>
<keyword evidence="2" id="KW-0812">Transmembrane</keyword>
<sequence length="319" mass="33431">MTAVTAGARPPASPRSPSSPGRCWPRSAGPQPGGRAVAVSLPLPARQRAAARLDPGGVVFVLLNLLGLFAYLHPFFAPGVVDEGTAWFAHRTDAPAVFAGIAALCLVLVVADLAGGGLDSKRLAVLGVLSALAAVLRTITLPAGANLYFFLVILGAFTFGARLGFLLGALSFFLSAVVTGGFGPWLPFQMFASAWMGASAGLVGRAADRAGLGPRGRLALVIAFGSAWGLLYGAITNLWAWPWIVAGPDISYEPGLGPAETLRRYWNYYLLTSLGWDLFRTLCNAVVLAAVGGPILRALLRFRERFAFQVAGVRAGPRS</sequence>
<name>A0ABX6C139_9CHLR</name>
<keyword evidence="4" id="KW-1185">Reference proteome</keyword>
<dbReference type="EMBL" id="CP042829">
    <property type="protein sequence ID" value="QFG02986.1"/>
    <property type="molecule type" value="Genomic_DNA"/>
</dbReference>
<feature type="transmembrane region" description="Helical" evidence="2">
    <location>
        <begin position="278"/>
        <end position="300"/>
    </location>
</feature>
<feature type="transmembrane region" description="Helical" evidence="2">
    <location>
        <begin position="56"/>
        <end position="76"/>
    </location>
</feature>
<feature type="region of interest" description="Disordered" evidence="1">
    <location>
        <begin position="1"/>
        <end position="31"/>
    </location>
</feature>
<evidence type="ECO:0000256" key="1">
    <source>
        <dbReference type="SAM" id="MobiDB-lite"/>
    </source>
</evidence>
<keyword evidence="2" id="KW-1133">Transmembrane helix</keyword>
<gene>
    <name evidence="3" type="ORF">Tbon_06650</name>
</gene>
<evidence type="ECO:0000313" key="4">
    <source>
        <dbReference type="Proteomes" id="UP000326331"/>
    </source>
</evidence>
<feature type="transmembrane region" description="Helical" evidence="2">
    <location>
        <begin position="218"/>
        <end position="241"/>
    </location>
</feature>
<feature type="compositionally biased region" description="Low complexity" evidence="1">
    <location>
        <begin position="1"/>
        <end position="22"/>
    </location>
</feature>
<protein>
    <submittedName>
        <fullName evidence="3">ECF transporter S component</fullName>
    </submittedName>
</protein>
<accession>A0ABX6C139</accession>
<proteinExistence type="predicted"/>
<organism evidence="3 4">
    <name type="scientific">Tepidiforma bonchosmolovskayae</name>
    <dbReference type="NCBI Taxonomy" id="2601677"/>
    <lineage>
        <taxon>Bacteria</taxon>
        <taxon>Bacillati</taxon>
        <taxon>Chloroflexota</taxon>
        <taxon>Tepidiformia</taxon>
        <taxon>Tepidiformales</taxon>
        <taxon>Tepidiformaceae</taxon>
        <taxon>Tepidiforma</taxon>
    </lineage>
</organism>
<evidence type="ECO:0000313" key="3">
    <source>
        <dbReference type="EMBL" id="QFG02986.1"/>
    </source>
</evidence>
<reference evidence="3 4" key="1">
    <citation type="submission" date="2019-10" db="EMBL/GenBank/DDBJ databases">
        <title>Thermopilla bonchosmolovskayae gen. nov., sp. nov., a moderately thermophilic Chloroflexi bacterium from a Chukotka hot spring (Arctic, Russia), representing a novel classis Thermopillaia, which include previously uncultivated lineage OLB14.</title>
        <authorList>
            <person name="Kochetkova T.V."/>
            <person name="Zayulina K.S."/>
            <person name="Zhigarkov V.S."/>
            <person name="Minaev N.V."/>
            <person name="Novikov A."/>
            <person name="Toshchakov S.V."/>
            <person name="Elcheninov A.G."/>
            <person name="Kublanov I.V."/>
        </authorList>
    </citation>
    <scope>NUCLEOTIDE SEQUENCE [LARGE SCALE GENOMIC DNA]</scope>
    <source>
        <strain evidence="3 4">3753O</strain>
    </source>
</reference>
<dbReference type="Gene3D" id="1.10.1760.20">
    <property type="match status" value="1"/>
</dbReference>